<name>A0A1M5C4R6_9RHOB</name>
<keyword evidence="2" id="KW-1185">Reference proteome</keyword>
<reference evidence="1 2" key="1">
    <citation type="submission" date="2016-11" db="EMBL/GenBank/DDBJ databases">
        <authorList>
            <person name="Varghese N."/>
            <person name="Submissions S."/>
        </authorList>
    </citation>
    <scope>NUCLEOTIDE SEQUENCE [LARGE SCALE GENOMIC DNA]</scope>
    <source>
        <strain evidence="1 2">DSM 29341</strain>
    </source>
</reference>
<sequence>MNKKSGTSKDAADKLVRGIKRKTRKQYSAEEKIRICEPACKIDPGIGVIGVQI</sequence>
<protein>
    <recommendedName>
        <fullName evidence="3">Transposase</fullName>
    </recommendedName>
</protein>
<evidence type="ECO:0000313" key="2">
    <source>
        <dbReference type="Proteomes" id="UP000325134"/>
    </source>
</evidence>
<organism evidence="1 2">
    <name type="scientific">Ruegeria intermedia</name>
    <dbReference type="NCBI Taxonomy" id="996115"/>
    <lineage>
        <taxon>Bacteria</taxon>
        <taxon>Pseudomonadati</taxon>
        <taxon>Pseudomonadota</taxon>
        <taxon>Alphaproteobacteria</taxon>
        <taxon>Rhodobacterales</taxon>
        <taxon>Roseobacteraceae</taxon>
        <taxon>Ruegeria</taxon>
    </lineage>
</organism>
<evidence type="ECO:0000313" key="1">
    <source>
        <dbReference type="EMBL" id="SHF49739.1"/>
    </source>
</evidence>
<proteinExistence type="predicted"/>
<gene>
    <name evidence="1" type="ORF">SAMN05444279_1812</name>
</gene>
<dbReference type="Proteomes" id="UP000325134">
    <property type="component" value="Unassembled WGS sequence"/>
</dbReference>
<dbReference type="EMBL" id="FQVK01000081">
    <property type="protein sequence ID" value="SHF49739.1"/>
    <property type="molecule type" value="Genomic_DNA"/>
</dbReference>
<dbReference type="AlphaFoldDB" id="A0A1M5C4R6"/>
<evidence type="ECO:0008006" key="3">
    <source>
        <dbReference type="Google" id="ProtNLM"/>
    </source>
</evidence>
<accession>A0A1M5C4R6</accession>